<feature type="region of interest" description="Disordered" evidence="8">
    <location>
        <begin position="203"/>
        <end position="255"/>
    </location>
</feature>
<evidence type="ECO:0000256" key="5">
    <source>
        <dbReference type="ARBA" id="ARBA00023054"/>
    </source>
</evidence>
<feature type="compositionally biased region" description="Basic and acidic residues" evidence="8">
    <location>
        <begin position="357"/>
        <end position="378"/>
    </location>
</feature>
<feature type="coiled-coil region" evidence="7">
    <location>
        <begin position="400"/>
        <end position="501"/>
    </location>
</feature>
<sequence>MSRWLRNVNALLETLDNQVEETVEEHRYNRSVAVAVSDAAAASGATAAGGSSEGSSSASATVAAEDWRRQQLEARDVENILAKRGLLNDDAGGVEDDIDDDGNEDVVEFGDNSGEGVATENVIPVVEGSGGDKGNAFTEIGVEERIAMNVMENKIFPSDQEIVAGGVATLDEAVVISTGGGGGALTGEQGRASDNTSTINDECITNNDGDRGYELQQNNSDGDVADGISSSSTTAAAAGNNGDAPTTNTTEGEQSQNVHDDGLLQVDNTGDNAATSNAMLVYPKQAPSTTPSPSSSNLTTPRDTPNSVNNASSSSLSNAASAQQLKELRKLRRHVLQLNSDLESAEREIDAQRQELDRAAARMERDRSRHKQEREAADTSHAADVAALTSSHERTIRQMKEMNEVAMREMEARILRAEQQRAKEGGERDADLADALERERAALAAAARVQEERNTMDERITSLTTEITRLETRLEHATSAMDLASERERNAEEQLDKALSLHAKQLGVRQRREAELEQTVADLAAALVVAKTKVEAAMNAGIARDEAGGGLETSNVGTGGESQADLQAMLQDAQDEIETLRAQLGLERRRCSTLHTELQDLSKEQADELSSAHAKQRQYERKISDLTTVVAKLQSSLRRATPGGDNDDALLLQIDDDGSTGASSLQYSGDEKKETDHLRKQITSLSEKVFEQQTKIDLTKGEISTLKNRLRSAAMRADAAEKSLEVANQRLVTMDVGISSADEELGLEMRVAAAKKRRPVGGSSSKVARHGFRQTSKVESIRSALGLQPGRFSPGGWQEMIASLLDTFDTLSVDLGSHFRVYPMSRLAFMIYLLILHSWAFFLLVYHAHAQGTGSDGDIHYGPEAMFRSYRHMEQVGKVVSSVANTTLEQAANVTNP</sequence>
<accession>A0ABD3N3X1</accession>
<dbReference type="EMBL" id="JALLBG020000035">
    <property type="protein sequence ID" value="KAL3770824.1"/>
    <property type="molecule type" value="Genomic_DNA"/>
</dbReference>
<evidence type="ECO:0000256" key="2">
    <source>
        <dbReference type="ARBA" id="ARBA00022692"/>
    </source>
</evidence>
<dbReference type="PANTHER" id="PTHR13815">
    <property type="entry name" value="GOLGIN-84"/>
    <property type="match status" value="1"/>
</dbReference>
<feature type="region of interest" description="Disordered" evidence="8">
    <location>
        <begin position="284"/>
        <end position="321"/>
    </location>
</feature>
<proteinExistence type="predicted"/>
<comment type="subcellular location">
    <subcellularLocation>
        <location evidence="1">Golgi apparatus membrane</location>
        <topology evidence="1">Single-pass membrane protein</topology>
    </subcellularLocation>
</comment>
<keyword evidence="4" id="KW-0333">Golgi apparatus</keyword>
<evidence type="ECO:0000256" key="4">
    <source>
        <dbReference type="ARBA" id="ARBA00023034"/>
    </source>
</evidence>
<gene>
    <name evidence="10" type="ORF">ACHAWU_006383</name>
</gene>
<dbReference type="InterPro" id="IPR019177">
    <property type="entry name" value="Golgin_subfamily_A_member_5"/>
</dbReference>
<dbReference type="PANTHER" id="PTHR13815:SF7">
    <property type="entry name" value="GOLGIN SUBFAMILY A MEMBER 5"/>
    <property type="match status" value="1"/>
</dbReference>
<evidence type="ECO:0000256" key="3">
    <source>
        <dbReference type="ARBA" id="ARBA00022989"/>
    </source>
</evidence>
<keyword evidence="5 7" id="KW-0175">Coiled coil</keyword>
<feature type="region of interest" description="Disordered" evidence="8">
    <location>
        <begin position="357"/>
        <end position="394"/>
    </location>
</feature>
<evidence type="ECO:0000256" key="7">
    <source>
        <dbReference type="SAM" id="Coils"/>
    </source>
</evidence>
<keyword evidence="6 9" id="KW-0472">Membrane</keyword>
<feature type="compositionally biased region" description="Low complexity" evidence="8">
    <location>
        <begin position="287"/>
        <end position="321"/>
    </location>
</feature>
<keyword evidence="11" id="KW-1185">Reference proteome</keyword>
<feature type="transmembrane region" description="Helical" evidence="9">
    <location>
        <begin position="827"/>
        <end position="846"/>
    </location>
</feature>
<feature type="coiled-coil region" evidence="7">
    <location>
        <begin position="563"/>
        <end position="590"/>
    </location>
</feature>
<name>A0ABD3N3X1_9STRA</name>
<dbReference type="Proteomes" id="UP001530293">
    <property type="component" value="Unassembled WGS sequence"/>
</dbReference>
<dbReference type="GO" id="GO:0000139">
    <property type="term" value="C:Golgi membrane"/>
    <property type="evidence" value="ECO:0007669"/>
    <property type="project" value="UniProtKB-SubCell"/>
</dbReference>
<evidence type="ECO:0000256" key="9">
    <source>
        <dbReference type="SAM" id="Phobius"/>
    </source>
</evidence>
<organism evidence="10 11">
    <name type="scientific">Discostella pseudostelligera</name>
    <dbReference type="NCBI Taxonomy" id="259834"/>
    <lineage>
        <taxon>Eukaryota</taxon>
        <taxon>Sar</taxon>
        <taxon>Stramenopiles</taxon>
        <taxon>Ochrophyta</taxon>
        <taxon>Bacillariophyta</taxon>
        <taxon>Coscinodiscophyceae</taxon>
        <taxon>Thalassiosirophycidae</taxon>
        <taxon>Stephanodiscales</taxon>
        <taxon>Stephanodiscaceae</taxon>
        <taxon>Discostella</taxon>
    </lineage>
</organism>
<evidence type="ECO:0000313" key="10">
    <source>
        <dbReference type="EMBL" id="KAL3770824.1"/>
    </source>
</evidence>
<reference evidence="10 11" key="1">
    <citation type="submission" date="2024-10" db="EMBL/GenBank/DDBJ databases">
        <title>Updated reference genomes for cyclostephanoid diatoms.</title>
        <authorList>
            <person name="Roberts W.R."/>
            <person name="Alverson A.J."/>
        </authorList>
    </citation>
    <scope>NUCLEOTIDE SEQUENCE [LARGE SCALE GENOMIC DNA]</scope>
    <source>
        <strain evidence="10 11">AJA232-27</strain>
    </source>
</reference>
<keyword evidence="2 9" id="KW-0812">Transmembrane</keyword>
<evidence type="ECO:0000256" key="1">
    <source>
        <dbReference type="ARBA" id="ARBA00004194"/>
    </source>
</evidence>
<evidence type="ECO:0008006" key="12">
    <source>
        <dbReference type="Google" id="ProtNLM"/>
    </source>
</evidence>
<comment type="caution">
    <text evidence="10">The sequence shown here is derived from an EMBL/GenBank/DDBJ whole genome shotgun (WGS) entry which is preliminary data.</text>
</comment>
<feature type="coiled-coil region" evidence="7">
    <location>
        <begin position="703"/>
        <end position="730"/>
    </location>
</feature>
<protein>
    <recommendedName>
        <fullName evidence="12">Golgin-84</fullName>
    </recommendedName>
</protein>
<keyword evidence="3 9" id="KW-1133">Transmembrane helix</keyword>
<evidence type="ECO:0000256" key="8">
    <source>
        <dbReference type="SAM" id="MobiDB-lite"/>
    </source>
</evidence>
<evidence type="ECO:0000256" key="6">
    <source>
        <dbReference type="ARBA" id="ARBA00023136"/>
    </source>
</evidence>
<dbReference type="AlphaFoldDB" id="A0ABD3N3X1"/>
<evidence type="ECO:0000313" key="11">
    <source>
        <dbReference type="Proteomes" id="UP001530293"/>
    </source>
</evidence>
<feature type="compositionally biased region" description="Low complexity" evidence="8">
    <location>
        <begin position="225"/>
        <end position="250"/>
    </location>
</feature>